<name>A0A9W6UGH1_9ACTN</name>
<evidence type="ECO:0000313" key="2">
    <source>
        <dbReference type="Proteomes" id="UP001165092"/>
    </source>
</evidence>
<evidence type="ECO:0000313" key="1">
    <source>
        <dbReference type="EMBL" id="GLU47461.1"/>
    </source>
</evidence>
<accession>A0A9W6UGH1</accession>
<dbReference type="SUPFAM" id="SSF57938">
    <property type="entry name" value="DnaJ/Hsp40 cysteine-rich domain"/>
    <property type="match status" value="1"/>
</dbReference>
<comment type="caution">
    <text evidence="1">The sequence shown here is derived from an EMBL/GenBank/DDBJ whole genome shotgun (WGS) entry which is preliminary data.</text>
</comment>
<dbReference type="EMBL" id="BSQG01000002">
    <property type="protein sequence ID" value="GLU47461.1"/>
    <property type="molecule type" value="Genomic_DNA"/>
</dbReference>
<keyword evidence="2" id="KW-1185">Reference proteome</keyword>
<proteinExistence type="predicted"/>
<dbReference type="RefSeq" id="WP_285758551.1">
    <property type="nucleotide sequence ID" value="NZ_BSQG01000002.1"/>
</dbReference>
<organism evidence="1 2">
    <name type="scientific">Nocardiopsis ansamitocini</name>
    <dbReference type="NCBI Taxonomy" id="1670832"/>
    <lineage>
        <taxon>Bacteria</taxon>
        <taxon>Bacillati</taxon>
        <taxon>Actinomycetota</taxon>
        <taxon>Actinomycetes</taxon>
        <taxon>Streptosporangiales</taxon>
        <taxon>Nocardiopsidaceae</taxon>
        <taxon>Nocardiopsis</taxon>
    </lineage>
</organism>
<reference evidence="1" key="1">
    <citation type="submission" date="2023-02" db="EMBL/GenBank/DDBJ databases">
        <title>Nocardiopsis ansamitocini NBRC 112285.</title>
        <authorList>
            <person name="Ichikawa N."/>
            <person name="Sato H."/>
            <person name="Tonouchi N."/>
        </authorList>
    </citation>
    <scope>NUCLEOTIDE SEQUENCE</scope>
    <source>
        <strain evidence="1">NBRC 112285</strain>
    </source>
</reference>
<dbReference type="InterPro" id="IPR036410">
    <property type="entry name" value="HSP_DnaJ_Cys-rich_dom_sf"/>
</dbReference>
<dbReference type="Gene3D" id="6.20.20.10">
    <property type="match status" value="1"/>
</dbReference>
<gene>
    <name evidence="1" type="ORF">Nans01_18120</name>
</gene>
<protein>
    <submittedName>
        <fullName evidence="1">Uncharacterized protein</fullName>
    </submittedName>
</protein>
<dbReference type="AlphaFoldDB" id="A0A9W6UGH1"/>
<sequence length="54" mass="5739">MDIAIVCQDCHGSGYRVRVYGYMSVDGHAEMLVPRDCLSCGGSGRVLTSGWSAA</sequence>
<dbReference type="Proteomes" id="UP001165092">
    <property type="component" value="Unassembled WGS sequence"/>
</dbReference>